<proteinExistence type="predicted"/>
<reference evidence="1 2" key="1">
    <citation type="submission" date="2018-05" db="EMBL/GenBank/DDBJ databases">
        <title>Genetic diversity of glacier-inhabiting Cryobacterium bacteria in China and description of Cryobacterium mengkeensis sp. nov. and Arthrobacter glacialis sp. nov.</title>
        <authorList>
            <person name="Liu Q."/>
            <person name="Xin Y.-H."/>
        </authorList>
    </citation>
    <scope>NUCLEOTIDE SEQUENCE [LARGE SCALE GENOMIC DNA]</scope>
    <source>
        <strain evidence="1 2">LI2</strain>
    </source>
</reference>
<evidence type="ECO:0000313" key="1">
    <source>
        <dbReference type="EMBL" id="PYI65033.1"/>
    </source>
</evidence>
<organism evidence="1 2">
    <name type="scientific">Arthrobacter livingstonensis</name>
    <dbReference type="NCBI Taxonomy" id="670078"/>
    <lineage>
        <taxon>Bacteria</taxon>
        <taxon>Bacillati</taxon>
        <taxon>Actinomycetota</taxon>
        <taxon>Actinomycetes</taxon>
        <taxon>Micrococcales</taxon>
        <taxon>Micrococcaceae</taxon>
        <taxon>Arthrobacter</taxon>
    </lineage>
</organism>
<dbReference type="EMBL" id="QJVD01000032">
    <property type="protein sequence ID" value="PYI65033.1"/>
    <property type="molecule type" value="Genomic_DNA"/>
</dbReference>
<comment type="caution">
    <text evidence="1">The sequence shown here is derived from an EMBL/GenBank/DDBJ whole genome shotgun (WGS) entry which is preliminary data.</text>
</comment>
<keyword evidence="2" id="KW-1185">Reference proteome</keyword>
<protein>
    <submittedName>
        <fullName evidence="1">Uncharacterized protein</fullName>
    </submittedName>
</protein>
<evidence type="ECO:0000313" key="2">
    <source>
        <dbReference type="Proteomes" id="UP000247832"/>
    </source>
</evidence>
<name>A0A2V5L5N5_9MICC</name>
<accession>A0A2V5L5N5</accession>
<dbReference type="Proteomes" id="UP000247832">
    <property type="component" value="Unassembled WGS sequence"/>
</dbReference>
<gene>
    <name evidence="1" type="ORF">CVV68_19915</name>
</gene>
<dbReference type="AlphaFoldDB" id="A0A2V5L5N5"/>
<sequence>MFNHASTMTSTIGAVTVQLDWENPSAKEFSLPIGPLSPGGTTQQLVNLKNTGSISVSERQLAYSPDPATTITDPSGGVQLHVQKCSVPWTGKPENPNCPGQATEVIPDRPVTGRSNGLGASSATPAGIDHLQFTFRLPTSSPGNTQNTTTNIQFMVLGNQRPGEHR</sequence>